<sequence length="259" mass="28238">MAIIDPVIEITGLTTRFGSHIIHENIDLTVYKGEILALVGGSGSGKTTLLRQMLGLVTPAQGSVRILGARRYDCGREEQRKLRTRSGVLFQQGALFSALTVFENVALPLREMRTLCEGTIRELVMLKLGMVGVEAQHARKMPAELSGGMVKRVALARALALDPELLFLDEPTAGLDPALSEGFVDLVRSLREELALTVIMVTHDLDTLVAISDRVAVLADRRIVALGPIPEIITIDHPFITAFFGGMRGRNALRALQQH</sequence>
<dbReference type="GO" id="GO:0005524">
    <property type="term" value="F:ATP binding"/>
    <property type="evidence" value="ECO:0007669"/>
    <property type="project" value="UniProtKB-KW"/>
</dbReference>
<dbReference type="GeneID" id="87103321"/>
<evidence type="ECO:0000259" key="5">
    <source>
        <dbReference type="PROSITE" id="PS50893"/>
    </source>
</evidence>
<proteinExistence type="predicted"/>
<dbReference type="InterPro" id="IPR003439">
    <property type="entry name" value="ABC_transporter-like_ATP-bd"/>
</dbReference>
<dbReference type="eggNOG" id="COG1127">
    <property type="taxonomic scope" value="Bacteria"/>
</dbReference>
<keyword evidence="4" id="KW-0067">ATP-binding</keyword>
<evidence type="ECO:0000256" key="2">
    <source>
        <dbReference type="ARBA" id="ARBA00022475"/>
    </source>
</evidence>
<dbReference type="InterPro" id="IPR027417">
    <property type="entry name" value="P-loop_NTPase"/>
</dbReference>
<dbReference type="SUPFAM" id="SSF52540">
    <property type="entry name" value="P-loop containing nucleoside triphosphate hydrolases"/>
    <property type="match status" value="1"/>
</dbReference>
<dbReference type="PANTHER" id="PTHR43023">
    <property type="entry name" value="PROTEIN TRIGALACTOSYLDIACYLGLYCEROL 3, CHLOROPLASTIC"/>
    <property type="match status" value="1"/>
</dbReference>
<gene>
    <name evidence="6" type="ordered locus">NE0107</name>
</gene>
<dbReference type="Pfam" id="PF00005">
    <property type="entry name" value="ABC_tran"/>
    <property type="match status" value="1"/>
</dbReference>
<feature type="domain" description="ABC transporter" evidence="5">
    <location>
        <begin position="8"/>
        <end position="245"/>
    </location>
</feature>
<organism evidence="6 7">
    <name type="scientific">Nitrosomonas europaea (strain ATCC 19718 / CIP 103999 / KCTC 2705 / NBRC 14298)</name>
    <dbReference type="NCBI Taxonomy" id="228410"/>
    <lineage>
        <taxon>Bacteria</taxon>
        <taxon>Pseudomonadati</taxon>
        <taxon>Pseudomonadota</taxon>
        <taxon>Betaproteobacteria</taxon>
        <taxon>Nitrosomonadales</taxon>
        <taxon>Nitrosomonadaceae</taxon>
        <taxon>Nitrosomonas</taxon>
    </lineage>
</organism>
<dbReference type="RefSeq" id="WP_011110759.1">
    <property type="nucleotide sequence ID" value="NC_004757.1"/>
</dbReference>
<dbReference type="InterPro" id="IPR003593">
    <property type="entry name" value="AAA+_ATPase"/>
</dbReference>
<dbReference type="PANTHER" id="PTHR43023:SF3">
    <property type="entry name" value="PROTEIN TRIGALACTOSYLDIACYLGLYCEROL 3, CHLOROPLASTIC"/>
    <property type="match status" value="1"/>
</dbReference>
<dbReference type="STRING" id="228410.NE0107"/>
<evidence type="ECO:0000313" key="6">
    <source>
        <dbReference type="EMBL" id="CAD84018.1"/>
    </source>
</evidence>
<dbReference type="Gene3D" id="3.40.50.300">
    <property type="entry name" value="P-loop containing nucleotide triphosphate hydrolases"/>
    <property type="match status" value="1"/>
</dbReference>
<keyword evidence="2" id="KW-1003">Cell membrane</keyword>
<accession>Q82XY5</accession>
<dbReference type="PhylomeDB" id="Q82XY5"/>
<reference evidence="6 7" key="1">
    <citation type="journal article" date="2003" name="J. Bacteriol.">
        <title>Complete genome sequence of the ammonia-oxidizing bacterium and obligate chemolithoautotroph Nitrosomonas europaea.</title>
        <authorList>
            <person name="Chain P."/>
            <person name="Lamerdin J."/>
            <person name="Larimer F."/>
            <person name="Regala W."/>
            <person name="Land M."/>
            <person name="Hauser L."/>
            <person name="Hooper A."/>
            <person name="Klotz M."/>
            <person name="Norton J."/>
            <person name="Sayavedra-Soto L."/>
            <person name="Arciero D."/>
            <person name="Hommes N."/>
            <person name="Whittaker M."/>
            <person name="Arp D."/>
        </authorList>
    </citation>
    <scope>NUCLEOTIDE SEQUENCE [LARGE SCALE GENOMIC DNA]</scope>
    <source>
        <strain evidence="7">ATCC 19718 / CIP 103999 / KCTC 2705 / NBRC 14298</strain>
    </source>
</reference>
<keyword evidence="2" id="KW-0472">Membrane</keyword>
<dbReference type="OrthoDB" id="9802264at2"/>
<dbReference type="EMBL" id="AL954747">
    <property type="protein sequence ID" value="CAD84018.1"/>
    <property type="molecule type" value="Genomic_DNA"/>
</dbReference>
<evidence type="ECO:0000313" key="7">
    <source>
        <dbReference type="Proteomes" id="UP000001416"/>
    </source>
</evidence>
<dbReference type="PROSITE" id="PS50893">
    <property type="entry name" value="ABC_TRANSPORTER_2"/>
    <property type="match status" value="1"/>
</dbReference>
<evidence type="ECO:0000256" key="1">
    <source>
        <dbReference type="ARBA" id="ARBA00022448"/>
    </source>
</evidence>
<dbReference type="AlphaFoldDB" id="Q82XY5"/>
<dbReference type="GO" id="GO:0016887">
    <property type="term" value="F:ATP hydrolysis activity"/>
    <property type="evidence" value="ECO:0007669"/>
    <property type="project" value="InterPro"/>
</dbReference>
<dbReference type="CDD" id="cd03261">
    <property type="entry name" value="ABC_Org_Solvent_Resistant"/>
    <property type="match status" value="1"/>
</dbReference>
<dbReference type="HOGENOM" id="CLU_000604_1_22_4"/>
<name>Q82XY5_NITEU</name>
<keyword evidence="7" id="KW-1185">Reference proteome</keyword>
<dbReference type="Proteomes" id="UP000001416">
    <property type="component" value="Chromosome"/>
</dbReference>
<evidence type="ECO:0000256" key="4">
    <source>
        <dbReference type="ARBA" id="ARBA00022840"/>
    </source>
</evidence>
<dbReference type="SMART" id="SM00382">
    <property type="entry name" value="AAA"/>
    <property type="match status" value="1"/>
</dbReference>
<protein>
    <submittedName>
        <fullName evidence="6">ATPase component Uncharacterized ABC-type transport system</fullName>
    </submittedName>
</protein>
<evidence type="ECO:0000256" key="3">
    <source>
        <dbReference type="ARBA" id="ARBA00022741"/>
    </source>
</evidence>
<keyword evidence="3" id="KW-0547">Nucleotide-binding</keyword>
<keyword evidence="1" id="KW-0813">Transport</keyword>
<dbReference type="KEGG" id="neu:NE0107"/>